<dbReference type="KEGG" id="bfo:118410645"/>
<evidence type="ECO:0000256" key="1">
    <source>
        <dbReference type="ARBA" id="ARBA00004613"/>
    </source>
</evidence>
<gene>
    <name evidence="5" type="primary">LOC118410645</name>
</gene>
<dbReference type="Gene3D" id="2.20.100.10">
    <property type="entry name" value="Thrombospondin type-1 (TSP1) repeat"/>
    <property type="match status" value="1"/>
</dbReference>
<feature type="signal peptide" evidence="3">
    <location>
        <begin position="1"/>
        <end position="25"/>
    </location>
</feature>
<dbReference type="RefSeq" id="XP_035668329.1">
    <property type="nucleotide sequence ID" value="XM_035812436.1"/>
</dbReference>
<dbReference type="OrthoDB" id="5781878at2759"/>
<dbReference type="PROSITE" id="PS50092">
    <property type="entry name" value="TSP1"/>
    <property type="match status" value="1"/>
</dbReference>
<dbReference type="PANTHER" id="PTHR13723:SF316">
    <property type="entry name" value="LONELY HEART, ISOFORM A"/>
    <property type="match status" value="1"/>
</dbReference>
<keyword evidence="4" id="KW-1185">Reference proteome</keyword>
<accession>A0A9J7MIA8</accession>
<evidence type="ECO:0000256" key="3">
    <source>
        <dbReference type="SAM" id="SignalP"/>
    </source>
</evidence>
<keyword evidence="2" id="KW-0964">Secreted</keyword>
<sequence length="203" mass="22332">MRPRYRSVLRFAALLLGLIIVRVDSAKHKKKRQLSQYTWSTWGPWSTCTRTCGMGVSHQTRRCLYAGVEDSTAVYPSGSDVGRYNCVGLFRRYKACAEQACPPGTPDAREEQCTAHNSKPFMGRLYQWEPFLEGHFSAWVGSHLPGVQGRPSLSVGSHPTGCVDPGGSILGRTTPWGHVCTEGLLGSLPLATAVTDRSLRRHG</sequence>
<dbReference type="GO" id="GO:0005576">
    <property type="term" value="C:extracellular region"/>
    <property type="evidence" value="ECO:0007669"/>
    <property type="project" value="UniProtKB-SubCell"/>
</dbReference>
<reference evidence="5" key="2">
    <citation type="submission" date="2025-08" db="UniProtKB">
        <authorList>
            <consortium name="RefSeq"/>
        </authorList>
    </citation>
    <scope>IDENTIFICATION</scope>
    <source>
        <strain evidence="5">S238N-H82</strain>
        <tissue evidence="5">Testes</tissue>
    </source>
</reference>
<proteinExistence type="predicted"/>
<dbReference type="SUPFAM" id="SSF82895">
    <property type="entry name" value="TSP-1 type 1 repeat"/>
    <property type="match status" value="1"/>
</dbReference>
<dbReference type="PANTHER" id="PTHR13723">
    <property type="entry name" value="ADAMTS A DISINTEGRIN AND METALLOPROTEASE WITH THROMBOSPONDIN MOTIFS PROTEASE"/>
    <property type="match status" value="1"/>
</dbReference>
<evidence type="ECO:0000256" key="2">
    <source>
        <dbReference type="ARBA" id="ARBA00022525"/>
    </source>
</evidence>
<dbReference type="InterPro" id="IPR050439">
    <property type="entry name" value="ADAMTS_ADAMTS-like"/>
</dbReference>
<dbReference type="Pfam" id="PF00090">
    <property type="entry name" value="TSP_1"/>
    <property type="match status" value="1"/>
</dbReference>
<dbReference type="InterPro" id="IPR000884">
    <property type="entry name" value="TSP1_rpt"/>
</dbReference>
<name>A0A9J7MIA8_BRAFL</name>
<dbReference type="GeneID" id="118410645"/>
<evidence type="ECO:0000313" key="4">
    <source>
        <dbReference type="Proteomes" id="UP000001554"/>
    </source>
</evidence>
<keyword evidence="3" id="KW-0732">Signal</keyword>
<evidence type="ECO:0000313" key="5">
    <source>
        <dbReference type="RefSeq" id="XP_035668329.1"/>
    </source>
</evidence>
<dbReference type="Proteomes" id="UP000001554">
    <property type="component" value="Chromosome 2"/>
</dbReference>
<organism evidence="4 5">
    <name type="scientific">Branchiostoma floridae</name>
    <name type="common">Florida lancelet</name>
    <name type="synonym">Amphioxus</name>
    <dbReference type="NCBI Taxonomy" id="7739"/>
    <lineage>
        <taxon>Eukaryota</taxon>
        <taxon>Metazoa</taxon>
        <taxon>Chordata</taxon>
        <taxon>Cephalochordata</taxon>
        <taxon>Leptocardii</taxon>
        <taxon>Amphioxiformes</taxon>
        <taxon>Branchiostomatidae</taxon>
        <taxon>Branchiostoma</taxon>
    </lineage>
</organism>
<dbReference type="InterPro" id="IPR036383">
    <property type="entry name" value="TSP1_rpt_sf"/>
</dbReference>
<dbReference type="AlphaFoldDB" id="A0A9J7MIA8"/>
<dbReference type="SMART" id="SM00209">
    <property type="entry name" value="TSP1"/>
    <property type="match status" value="1"/>
</dbReference>
<reference evidence="4" key="1">
    <citation type="journal article" date="2020" name="Nat. Ecol. Evol.">
        <title>Deeply conserved synteny resolves early events in vertebrate evolution.</title>
        <authorList>
            <person name="Simakov O."/>
            <person name="Marletaz F."/>
            <person name="Yue J.X."/>
            <person name="O'Connell B."/>
            <person name="Jenkins J."/>
            <person name="Brandt A."/>
            <person name="Calef R."/>
            <person name="Tung C.H."/>
            <person name="Huang T.K."/>
            <person name="Schmutz J."/>
            <person name="Satoh N."/>
            <person name="Yu J.K."/>
            <person name="Putnam N.H."/>
            <person name="Green R.E."/>
            <person name="Rokhsar D.S."/>
        </authorList>
    </citation>
    <scope>NUCLEOTIDE SEQUENCE [LARGE SCALE GENOMIC DNA]</scope>
    <source>
        <strain evidence="4">S238N-H82</strain>
    </source>
</reference>
<protein>
    <submittedName>
        <fullName evidence="5">ADAMTS-like protein 2</fullName>
    </submittedName>
</protein>
<feature type="chain" id="PRO_5039916276" evidence="3">
    <location>
        <begin position="26"/>
        <end position="203"/>
    </location>
</feature>
<comment type="subcellular location">
    <subcellularLocation>
        <location evidence="1">Secreted</location>
    </subcellularLocation>
</comment>